<proteinExistence type="inferred from homology"/>
<dbReference type="RefSeq" id="WP_189488749.1">
    <property type="nucleotide sequence ID" value="NZ_BMZO01000003.1"/>
</dbReference>
<feature type="transmembrane region" description="Helical" evidence="6">
    <location>
        <begin position="23"/>
        <end position="55"/>
    </location>
</feature>
<accession>A0A8J3DMD4</accession>
<evidence type="ECO:0000256" key="5">
    <source>
        <dbReference type="ARBA" id="ARBA00023136"/>
    </source>
</evidence>
<dbReference type="Proteomes" id="UP000641137">
    <property type="component" value="Unassembled WGS sequence"/>
</dbReference>
<comment type="similarity">
    <text evidence="2">Belongs to the CbiQ family.</text>
</comment>
<feature type="transmembrane region" description="Helical" evidence="6">
    <location>
        <begin position="90"/>
        <end position="109"/>
    </location>
</feature>
<dbReference type="Pfam" id="PF02361">
    <property type="entry name" value="CbiQ"/>
    <property type="match status" value="1"/>
</dbReference>
<dbReference type="PANTHER" id="PTHR33514">
    <property type="entry name" value="PROTEIN ABCI12, CHLOROPLASTIC"/>
    <property type="match status" value="1"/>
</dbReference>
<dbReference type="CDD" id="cd16914">
    <property type="entry name" value="EcfT"/>
    <property type="match status" value="1"/>
</dbReference>
<keyword evidence="4 6" id="KW-1133">Transmembrane helix</keyword>
<comment type="subcellular location">
    <subcellularLocation>
        <location evidence="1">Membrane</location>
        <topology evidence="1">Multi-pass membrane protein</topology>
    </subcellularLocation>
</comment>
<reference evidence="7" key="1">
    <citation type="journal article" date="2014" name="Int. J. Syst. Evol. Microbiol.">
        <title>Complete genome sequence of Corynebacterium casei LMG S-19264T (=DSM 44701T), isolated from a smear-ripened cheese.</title>
        <authorList>
            <consortium name="US DOE Joint Genome Institute (JGI-PGF)"/>
            <person name="Walter F."/>
            <person name="Albersmeier A."/>
            <person name="Kalinowski J."/>
            <person name="Ruckert C."/>
        </authorList>
    </citation>
    <scope>NUCLEOTIDE SEQUENCE</scope>
    <source>
        <strain evidence="7">KCTC 42097</strain>
    </source>
</reference>
<dbReference type="InterPro" id="IPR003339">
    <property type="entry name" value="ABC/ECF_trnsptr_transmembrane"/>
</dbReference>
<reference evidence="7" key="2">
    <citation type="submission" date="2020-09" db="EMBL/GenBank/DDBJ databases">
        <authorList>
            <person name="Sun Q."/>
            <person name="Kim S."/>
        </authorList>
    </citation>
    <scope>NUCLEOTIDE SEQUENCE</scope>
    <source>
        <strain evidence="7">KCTC 42097</strain>
    </source>
</reference>
<name>A0A8J3DMD4_9HYPH</name>
<protein>
    <submittedName>
        <fullName evidence="7">Cobalt ABC transporter permease</fullName>
    </submittedName>
</protein>
<keyword evidence="3 6" id="KW-0812">Transmembrane</keyword>
<comment type="caution">
    <text evidence="7">The sequence shown here is derived from an EMBL/GenBank/DDBJ whole genome shotgun (WGS) entry which is preliminary data.</text>
</comment>
<dbReference type="GO" id="GO:0005886">
    <property type="term" value="C:plasma membrane"/>
    <property type="evidence" value="ECO:0007669"/>
    <property type="project" value="TreeGrafter"/>
</dbReference>
<keyword evidence="8" id="KW-1185">Reference proteome</keyword>
<dbReference type="AlphaFoldDB" id="A0A8J3DMD4"/>
<organism evidence="7 8">
    <name type="scientific">Limoniibacter endophyticus</name>
    <dbReference type="NCBI Taxonomy" id="1565040"/>
    <lineage>
        <taxon>Bacteria</taxon>
        <taxon>Pseudomonadati</taxon>
        <taxon>Pseudomonadota</taxon>
        <taxon>Alphaproteobacteria</taxon>
        <taxon>Hyphomicrobiales</taxon>
        <taxon>Bartonellaceae</taxon>
        <taxon>Limoniibacter</taxon>
    </lineage>
</organism>
<gene>
    <name evidence="7" type="ORF">GCM10010136_11050</name>
</gene>
<evidence type="ECO:0000313" key="7">
    <source>
        <dbReference type="EMBL" id="GHC67204.1"/>
    </source>
</evidence>
<evidence type="ECO:0000313" key="8">
    <source>
        <dbReference type="Proteomes" id="UP000641137"/>
    </source>
</evidence>
<dbReference type="EMBL" id="BMZO01000003">
    <property type="protein sequence ID" value="GHC67204.1"/>
    <property type="molecule type" value="Genomic_DNA"/>
</dbReference>
<keyword evidence="5 6" id="KW-0472">Membrane</keyword>
<evidence type="ECO:0000256" key="4">
    <source>
        <dbReference type="ARBA" id="ARBA00022989"/>
    </source>
</evidence>
<feature type="transmembrane region" description="Helical" evidence="6">
    <location>
        <begin position="67"/>
        <end position="84"/>
    </location>
</feature>
<dbReference type="PANTHER" id="PTHR33514:SF13">
    <property type="entry name" value="PROTEIN ABCI12, CHLOROPLASTIC"/>
    <property type="match status" value="1"/>
</dbReference>
<sequence length="197" mass="21504">MIAASLYHEADSPVHALAPGLKLLLLALAGTLIFVIASPLLLLAALMLCAGLYALARIPFSLFLGQIKPVLWFLGMIFLAQWWFQDWLVAVISILRFAILVWAASLVTLTTRTSAMLEAMERGFQPLQRFGLDAAKISLALSMVLRFIPVLVAVAKEVREAQAARGLDRNLLALAVPLIIRTLKMADDVAQAIEARS</sequence>
<evidence type="ECO:0000256" key="1">
    <source>
        <dbReference type="ARBA" id="ARBA00004141"/>
    </source>
</evidence>
<evidence type="ECO:0000256" key="2">
    <source>
        <dbReference type="ARBA" id="ARBA00008564"/>
    </source>
</evidence>
<evidence type="ECO:0000256" key="3">
    <source>
        <dbReference type="ARBA" id="ARBA00022692"/>
    </source>
</evidence>
<evidence type="ECO:0000256" key="6">
    <source>
        <dbReference type="SAM" id="Phobius"/>
    </source>
</evidence>